<reference evidence="2" key="1">
    <citation type="journal article" date="2014" name="Int. J. Syst. Evol. Microbiol.">
        <title>Complete genome sequence of Corynebacterium casei LMG S-19264T (=DSM 44701T), isolated from a smear-ripened cheese.</title>
        <authorList>
            <consortium name="US DOE Joint Genome Institute (JGI-PGF)"/>
            <person name="Walter F."/>
            <person name="Albersmeier A."/>
            <person name="Kalinowski J."/>
            <person name="Ruckert C."/>
        </authorList>
    </citation>
    <scope>NUCLEOTIDE SEQUENCE</scope>
    <source>
        <strain evidence="2">JCM 5016</strain>
    </source>
</reference>
<gene>
    <name evidence="2" type="ORF">GCM10010389_32740</name>
</gene>
<dbReference type="Proteomes" id="UP000623010">
    <property type="component" value="Unassembled WGS sequence"/>
</dbReference>
<name>A0A918VDU7_9ACTN</name>
<dbReference type="EMBL" id="BMWH01000012">
    <property type="protein sequence ID" value="GGZ91702.1"/>
    <property type="molecule type" value="Genomic_DNA"/>
</dbReference>
<proteinExistence type="predicted"/>
<keyword evidence="3" id="KW-1185">Reference proteome</keyword>
<reference evidence="2" key="2">
    <citation type="submission" date="2020-09" db="EMBL/GenBank/DDBJ databases">
        <authorList>
            <person name="Sun Q."/>
            <person name="Ohkuma M."/>
        </authorList>
    </citation>
    <scope>NUCLEOTIDE SEQUENCE</scope>
    <source>
        <strain evidence="2">JCM 5016</strain>
    </source>
</reference>
<protein>
    <submittedName>
        <fullName evidence="2">Uncharacterized protein</fullName>
    </submittedName>
</protein>
<evidence type="ECO:0000313" key="3">
    <source>
        <dbReference type="Proteomes" id="UP000623010"/>
    </source>
</evidence>
<feature type="compositionally biased region" description="Low complexity" evidence="1">
    <location>
        <begin position="29"/>
        <end position="44"/>
    </location>
</feature>
<accession>A0A918VDU7</accession>
<feature type="region of interest" description="Disordered" evidence="1">
    <location>
        <begin position="29"/>
        <end position="57"/>
    </location>
</feature>
<evidence type="ECO:0000313" key="2">
    <source>
        <dbReference type="EMBL" id="GGZ91702.1"/>
    </source>
</evidence>
<evidence type="ECO:0000256" key="1">
    <source>
        <dbReference type="SAM" id="MobiDB-lite"/>
    </source>
</evidence>
<comment type="caution">
    <text evidence="2">The sequence shown here is derived from an EMBL/GenBank/DDBJ whole genome shotgun (WGS) entry which is preliminary data.</text>
</comment>
<dbReference type="AlphaFoldDB" id="A0A918VDU7"/>
<sequence length="82" mass="7438">MQGASDEGVEDDVASGGRVVATVSAVTAPGAPAGTAAPSVAEAGAGAGVSGEGPYCTWQSPASPIARTAAVGGIAPGAGGKT</sequence>
<organism evidence="2 3">
    <name type="scientific">Streptomyces echinoruber</name>
    <dbReference type="NCBI Taxonomy" id="68898"/>
    <lineage>
        <taxon>Bacteria</taxon>
        <taxon>Bacillati</taxon>
        <taxon>Actinomycetota</taxon>
        <taxon>Actinomycetes</taxon>
        <taxon>Kitasatosporales</taxon>
        <taxon>Streptomycetaceae</taxon>
        <taxon>Streptomyces</taxon>
    </lineage>
</organism>